<comment type="subcellular location">
    <subcellularLocation>
        <location evidence="9">Cytoplasm</location>
        <location evidence="9">P-body</location>
    </subcellularLocation>
</comment>
<dbReference type="GO" id="GO:0010606">
    <property type="term" value="P:positive regulation of cytoplasmic mRNA processing body assembly"/>
    <property type="evidence" value="ECO:0007669"/>
    <property type="project" value="UniProtKB-UniRule"/>
</dbReference>
<feature type="domain" description="Protein kinase" evidence="11">
    <location>
        <begin position="258"/>
        <end position="532"/>
    </location>
</feature>
<dbReference type="GO" id="GO:0004672">
    <property type="term" value="F:protein kinase activity"/>
    <property type="evidence" value="ECO:0007669"/>
    <property type="project" value="InterPro"/>
</dbReference>
<feature type="binding site" evidence="9">
    <location>
        <begin position="339"/>
        <end position="346"/>
    </location>
    <ligand>
        <name>ATP</name>
        <dbReference type="ChEBI" id="CHEBI:30616"/>
    </ligand>
</feature>
<dbReference type="Pfam" id="PF00642">
    <property type="entry name" value="zf-CCCH"/>
    <property type="match status" value="1"/>
</dbReference>
<dbReference type="Gene3D" id="4.10.1000.10">
    <property type="entry name" value="Zinc finger, CCCH-type"/>
    <property type="match status" value="1"/>
</dbReference>
<dbReference type="InterPro" id="IPR036855">
    <property type="entry name" value="Znf_CCCH_sf"/>
</dbReference>
<dbReference type="HAMAP" id="MF_03181">
    <property type="entry name" value="PAN3"/>
    <property type="match status" value="1"/>
</dbReference>
<feature type="domain" description="C3H1-type" evidence="12">
    <location>
        <begin position="9"/>
        <end position="37"/>
    </location>
</feature>
<feature type="zinc finger region" description="C3H1-type" evidence="10">
    <location>
        <begin position="9"/>
        <end position="37"/>
    </location>
</feature>
<keyword evidence="7 9" id="KW-0067">ATP-binding</keyword>
<comment type="caution">
    <text evidence="9">Lacks conserved residue(s) required for the propagation of feature annotation.</text>
</comment>
<comment type="domain">
    <text evidence="9">The pseudokinase domain, the coiled-coil (CC), and C-terminal knob domain (CK) form a structural unit (PKC) that forms an extensive high-affinity interaction surface for PAN2.</text>
</comment>
<dbReference type="GO" id="GO:0008143">
    <property type="term" value="F:poly(A) binding"/>
    <property type="evidence" value="ECO:0007669"/>
    <property type="project" value="TreeGrafter"/>
</dbReference>
<keyword evidence="5 10" id="KW-0863">Zinc-finger</keyword>
<evidence type="ECO:0000256" key="5">
    <source>
        <dbReference type="ARBA" id="ARBA00022771"/>
    </source>
</evidence>
<feature type="binding site" evidence="9">
    <location>
        <begin position="421"/>
        <end position="422"/>
    </location>
    <ligand>
        <name>ATP</name>
        <dbReference type="ChEBI" id="CHEBI:30616"/>
    </ligand>
</feature>
<evidence type="ECO:0000256" key="4">
    <source>
        <dbReference type="ARBA" id="ARBA00022741"/>
    </source>
</evidence>
<keyword evidence="2 9" id="KW-0507">mRNA processing</keyword>
<dbReference type="PROSITE" id="PS50103">
    <property type="entry name" value="ZF_C3H1"/>
    <property type="match status" value="1"/>
</dbReference>
<keyword evidence="6 10" id="KW-0862">Zinc</keyword>
<dbReference type="GO" id="GO:0000932">
    <property type="term" value="C:P-body"/>
    <property type="evidence" value="ECO:0007669"/>
    <property type="project" value="UniProtKB-SubCell"/>
</dbReference>
<organism evidence="13 14">
    <name type="scientific">Daphnia sinensis</name>
    <dbReference type="NCBI Taxonomy" id="1820382"/>
    <lineage>
        <taxon>Eukaryota</taxon>
        <taxon>Metazoa</taxon>
        <taxon>Ecdysozoa</taxon>
        <taxon>Arthropoda</taxon>
        <taxon>Crustacea</taxon>
        <taxon>Branchiopoda</taxon>
        <taxon>Diplostraca</taxon>
        <taxon>Cladocera</taxon>
        <taxon>Anomopoda</taxon>
        <taxon>Daphniidae</taxon>
        <taxon>Daphnia</taxon>
        <taxon>Daphnia similis group</taxon>
    </lineage>
</organism>
<dbReference type="Pfam" id="PF18101">
    <property type="entry name" value="Pan3_CK"/>
    <property type="match status" value="1"/>
</dbReference>
<gene>
    <name evidence="9" type="primary">PAN3</name>
    <name evidence="13" type="ORF">GHT06_020456</name>
</gene>
<dbReference type="InterPro" id="IPR000571">
    <property type="entry name" value="Znf_CCCH"/>
</dbReference>
<keyword evidence="14" id="KW-1185">Reference proteome</keyword>
<dbReference type="GO" id="GO:0031251">
    <property type="term" value="C:PAN complex"/>
    <property type="evidence" value="ECO:0007669"/>
    <property type="project" value="UniProtKB-UniRule"/>
</dbReference>
<dbReference type="InterPro" id="IPR030844">
    <property type="entry name" value="PAN3"/>
</dbReference>
<evidence type="ECO:0000313" key="13">
    <source>
        <dbReference type="EMBL" id="KAI9552591.1"/>
    </source>
</evidence>
<name>A0AAD5KHR1_9CRUS</name>
<keyword evidence="3 10" id="KW-0479">Metal-binding</keyword>
<dbReference type="InterPro" id="IPR041332">
    <property type="entry name" value="Pan3_CK"/>
</dbReference>
<dbReference type="PANTHER" id="PTHR12272:SF11">
    <property type="entry name" value="PAN2-PAN3 DEADENYLATION COMPLEX SUBUNIT PAN3"/>
    <property type="match status" value="1"/>
</dbReference>
<dbReference type="GO" id="GO:0000289">
    <property type="term" value="P:nuclear-transcribed mRNA poly(A) tail shortening"/>
    <property type="evidence" value="ECO:0007669"/>
    <property type="project" value="UniProtKB-UniRule"/>
</dbReference>
<evidence type="ECO:0000256" key="8">
    <source>
        <dbReference type="ARBA" id="ARBA00023054"/>
    </source>
</evidence>
<evidence type="ECO:0000256" key="7">
    <source>
        <dbReference type="ARBA" id="ARBA00022840"/>
    </source>
</evidence>
<evidence type="ECO:0000256" key="2">
    <source>
        <dbReference type="ARBA" id="ARBA00022664"/>
    </source>
</evidence>
<evidence type="ECO:0000256" key="6">
    <source>
        <dbReference type="ARBA" id="ARBA00022833"/>
    </source>
</evidence>
<comment type="domain">
    <text evidence="9">Contains a pseudokinase domain. The protein kinase domain is predicted to be catalytically inactive because some of the residues important for catalytic activity are substituted and it lacks the equivalent of the binding site for a peptide substrate. However, it has retained an ATP-binding site and ATP-binding is required for mRNA degradation, stimulating the activity of the PAN2 nuclease in vitro. The nucleotide-binding site is juxtaposed to the RNase active site of PAN2 in the complex and may actually bind nucleosides of a poly(A) RNA rather than ATP, feeding the poly(A)-tail to the active site of the deadenylase and thus increasing the efficiency with which this distributive enzyme degrades oligo(A) RNAs.</text>
</comment>
<dbReference type="SUPFAM" id="SSF56112">
    <property type="entry name" value="Protein kinase-like (PK-like)"/>
    <property type="match status" value="1"/>
</dbReference>
<comment type="similarity">
    <text evidence="9">Belongs to the protein kinase superfamily. PAN3 family.</text>
</comment>
<dbReference type="PROSITE" id="PS50011">
    <property type="entry name" value="PROTEIN_KINASE_DOM"/>
    <property type="match status" value="1"/>
</dbReference>
<comment type="subunit">
    <text evidence="9">Homodimer. Forms a heterotrimer with a catalytic subunit PAN2 to form the poly(A)-nuclease (PAN) deadenylation complex. Interacts (via PAM-2 motif) with poly(A)-binding protein (via PABC domain), conferring substrate specificity of the enzyme complex.</text>
</comment>
<comment type="domain">
    <text evidence="9">The N-terminal zinc finger binds to poly(A) RNA.</text>
</comment>
<evidence type="ECO:0000259" key="11">
    <source>
        <dbReference type="PROSITE" id="PS50011"/>
    </source>
</evidence>
<dbReference type="GO" id="GO:0005524">
    <property type="term" value="F:ATP binding"/>
    <property type="evidence" value="ECO:0007669"/>
    <property type="project" value="UniProtKB-UniRule"/>
</dbReference>
<dbReference type="FunFam" id="1.20.5.5160:FF:000002">
    <property type="entry name" value="PAN2-PAN3 deadenylation complex subunit PAN3"/>
    <property type="match status" value="1"/>
</dbReference>
<keyword evidence="8 9" id="KW-0175">Coiled coil</keyword>
<dbReference type="Gene3D" id="1.20.5.5160">
    <property type="match status" value="1"/>
</dbReference>
<dbReference type="SMART" id="SM00356">
    <property type="entry name" value="ZnF_C3H1"/>
    <property type="match status" value="1"/>
</dbReference>
<evidence type="ECO:0000256" key="10">
    <source>
        <dbReference type="PROSITE-ProRule" id="PRU00723"/>
    </source>
</evidence>
<proteinExistence type="inferred from homology"/>
<dbReference type="GO" id="GO:0008270">
    <property type="term" value="F:zinc ion binding"/>
    <property type="evidence" value="ECO:0007669"/>
    <property type="project" value="UniProtKB-KW"/>
</dbReference>
<comment type="caution">
    <text evidence="13">The sequence shown here is derived from an EMBL/GenBank/DDBJ whole genome shotgun (WGS) entry which is preliminary data.</text>
</comment>
<evidence type="ECO:0000256" key="9">
    <source>
        <dbReference type="HAMAP-Rule" id="MF_03181"/>
    </source>
</evidence>
<dbReference type="FunFam" id="1.10.510.10:FF:000451">
    <property type="entry name" value="PAN2-PAN3 deadenylation complex subunit PAN3"/>
    <property type="match status" value="1"/>
</dbReference>
<dbReference type="InterPro" id="IPR000719">
    <property type="entry name" value="Prot_kinase_dom"/>
</dbReference>
<dbReference type="PANTHER" id="PTHR12272">
    <property type="entry name" value="DEADENYLATION COMPLEX SUBUNIT PAN3"/>
    <property type="match status" value="1"/>
</dbReference>
<keyword evidence="4 9" id="KW-0547">Nucleotide-binding</keyword>
<dbReference type="FunFam" id="1.10.287.3700:FF:000001">
    <property type="entry name" value="PAN2-PAN3 deadenylation complex subunit PAN3"/>
    <property type="match status" value="1"/>
</dbReference>
<feature type="coiled-coil region" evidence="9">
    <location>
        <begin position="529"/>
        <end position="567"/>
    </location>
</feature>
<evidence type="ECO:0000256" key="3">
    <source>
        <dbReference type="ARBA" id="ARBA00022723"/>
    </source>
</evidence>
<dbReference type="AlphaFoldDB" id="A0AAD5KHR1"/>
<protein>
    <recommendedName>
        <fullName evidence="9">PAN2-PAN3 deadenylation complex subunit PAN3</fullName>
    </recommendedName>
    <alternativeName>
        <fullName evidence="9">PAB1P-dependent poly(A)-specific ribonuclease</fullName>
    </alternativeName>
    <alternativeName>
        <fullName evidence="9">Poly(A)-nuclease deadenylation complex subunit 3</fullName>
        <shortName evidence="9">PAN deadenylation complex subunit 3</shortName>
    </alternativeName>
</protein>
<keyword evidence="1 9" id="KW-0963">Cytoplasm</keyword>
<dbReference type="Gene3D" id="1.10.287.3700">
    <property type="match status" value="1"/>
</dbReference>
<accession>A0AAD5KHR1</accession>
<dbReference type="SUPFAM" id="SSF90229">
    <property type="entry name" value="CCCH zinc finger"/>
    <property type="match status" value="1"/>
</dbReference>
<feature type="region of interest" description="Knob domain" evidence="9">
    <location>
        <begin position="568"/>
        <end position="676"/>
    </location>
</feature>
<dbReference type="Gene3D" id="1.10.510.10">
    <property type="entry name" value="Transferase(Phosphotransferase) domain 1"/>
    <property type="match status" value="1"/>
</dbReference>
<dbReference type="GO" id="GO:0006397">
    <property type="term" value="P:mRNA processing"/>
    <property type="evidence" value="ECO:0007669"/>
    <property type="project" value="UniProtKB-KW"/>
</dbReference>
<comment type="function">
    <text evidence="9">Regulatory subunit of the poly(A)-nuclease (PAN) deadenylation complex, one of two cytoplasmic mRNA deadenylases involved in general and miRNA-mediated mRNA turnover. PAN specifically shortens poly(A) tails of RNA and the activity is stimulated by poly(A)-binding protein (PABP). PAN deadenylation is followed by rapid degradation of the shortened mRNA tails by the CCR4-NOT complex. Deadenylated mRNAs are then degraded by two alternative mechanisms, namely exosome-mediated 3'-5' exonucleolytic degradation, or deadenlyation-dependent mRNA decaping and subsequent 5'-3' exonucleolytic degradation by XRN1. PAN3 acts as a positive regulator for PAN activity, recruiting the catalytic subunit PAN2 to mRNA via its interaction with RNA and PABP, and to miRNA targets via its interaction with GW182 family proteins.</text>
</comment>
<dbReference type="EMBL" id="WJBH02000009">
    <property type="protein sequence ID" value="KAI9552591.1"/>
    <property type="molecule type" value="Genomic_DNA"/>
</dbReference>
<evidence type="ECO:0000313" key="14">
    <source>
        <dbReference type="Proteomes" id="UP000820818"/>
    </source>
</evidence>
<evidence type="ECO:0000256" key="1">
    <source>
        <dbReference type="ARBA" id="ARBA00022490"/>
    </source>
</evidence>
<feature type="binding site" evidence="9">
    <location>
        <position position="290"/>
    </location>
    <ligand>
        <name>ATP</name>
        <dbReference type="ChEBI" id="CHEBI:30616"/>
    </ligand>
</feature>
<evidence type="ECO:0000259" key="12">
    <source>
        <dbReference type="PROSITE" id="PS50103"/>
    </source>
</evidence>
<reference evidence="13 14" key="1">
    <citation type="submission" date="2022-05" db="EMBL/GenBank/DDBJ databases">
        <title>A multi-omics perspective on studying reproductive biology in Daphnia sinensis.</title>
        <authorList>
            <person name="Jia J."/>
        </authorList>
    </citation>
    <scope>NUCLEOTIDE SEQUENCE [LARGE SCALE GENOMIC DNA]</scope>
    <source>
        <strain evidence="13 14">WSL</strain>
    </source>
</reference>
<dbReference type="Proteomes" id="UP000820818">
    <property type="component" value="Linkage Group LG9"/>
</dbReference>
<dbReference type="InterPro" id="IPR011009">
    <property type="entry name" value="Kinase-like_dom_sf"/>
</dbReference>
<sequence>MMDDVVSHSRKPVVCRYFAASGTCFYGNDCQFLHNSISRSSISPTFPLHQFSSPARSANSTSASISTELSLSIIESNGLLQSFEKNVNKSTFSNYALSVKDECMHKAQELSNSPDLQTTGGSNSSLFEENVGGTTYYYTPEDDVKPNHEDLTIRNHGGQATDKIAHNSALSRRIQSPNQLVSTSQQPNHLFSVYSGPSSFLQSCTGGQQGSSFFMNEDIRADLVQRNLVALLTSDPALFPDLPSDVDHYHELVPLETHTLNQAIKSNTYGLITSTYKASNSKTGMRYCLKRIHGYRVTSAKCMSMVEMWRKVQQCHLVTLREAFTTKAFGDHSIVFAYDYYPGAETLLTKYLASTAPHLDPFSSDPSAPRPYTMQKNRMLQQQAGKGILPESLLWSYIIELCSALRSVHSAGLAVRALDPSKVLVTSRGRLRLCGGGIFDVLTYDSSASNVSALIPHYQQEDLLALGKLILALACNSLLALQRDNVPTSMDIINKNYSSDLRNLVMYLLSTPQGSRAKNIQEVMPMIGARFFSQLEAVTLHADYLEDQLARELDNGRLFRLLGKLGTVVDRPELNLDSTWSETGDRYLLKLFRDYMLHPCTDDGRPWVDLAHIVACLNRLDTASQDKICLTSRDQQNVLVVSYAELHQCLETSFNELQQAALAPSHVLGASSSNEQ</sequence>